<gene>
    <name evidence="2" type="ORF">HELGO_WM52</name>
</gene>
<dbReference type="AlphaFoldDB" id="A0A6S6T0X9"/>
<feature type="compositionally biased region" description="Low complexity" evidence="1">
    <location>
        <begin position="82"/>
        <end position="92"/>
    </location>
</feature>
<protein>
    <submittedName>
        <fullName evidence="2">Uncharacterized protein</fullName>
    </submittedName>
</protein>
<accession>A0A6S6T0X9</accession>
<feature type="region of interest" description="Disordered" evidence="1">
    <location>
        <begin position="51"/>
        <end position="92"/>
    </location>
</feature>
<feature type="compositionally biased region" description="Basic and acidic residues" evidence="1">
    <location>
        <begin position="57"/>
        <end position="72"/>
    </location>
</feature>
<dbReference type="EMBL" id="CACVAS010000058">
    <property type="protein sequence ID" value="CAA6810317.1"/>
    <property type="molecule type" value="Genomic_DNA"/>
</dbReference>
<name>A0A6S6T0X9_9BACT</name>
<reference evidence="2" key="1">
    <citation type="submission" date="2020-01" db="EMBL/GenBank/DDBJ databases">
        <authorList>
            <person name="Meier V. D."/>
            <person name="Meier V D."/>
        </authorList>
    </citation>
    <scope>NUCLEOTIDE SEQUENCE</scope>
    <source>
        <strain evidence="2">HLG_WM_MAG_01</strain>
    </source>
</reference>
<proteinExistence type="predicted"/>
<sequence>MIKMIRTSVVVTTLLTGVHAEFSFGDMFKDMKEAATSMTKDTVTIMNDSIENTSKASKKEEQVNAKASEKKKNTFSKDNVKSSESSKSLASL</sequence>
<evidence type="ECO:0000256" key="1">
    <source>
        <dbReference type="SAM" id="MobiDB-lite"/>
    </source>
</evidence>
<evidence type="ECO:0000313" key="2">
    <source>
        <dbReference type="EMBL" id="CAA6810317.1"/>
    </source>
</evidence>
<organism evidence="2">
    <name type="scientific">uncultured Sulfurovum sp</name>
    <dbReference type="NCBI Taxonomy" id="269237"/>
    <lineage>
        <taxon>Bacteria</taxon>
        <taxon>Pseudomonadati</taxon>
        <taxon>Campylobacterota</taxon>
        <taxon>Epsilonproteobacteria</taxon>
        <taxon>Campylobacterales</taxon>
        <taxon>Sulfurovaceae</taxon>
        <taxon>Sulfurovum</taxon>
        <taxon>environmental samples</taxon>
    </lineage>
</organism>